<evidence type="ECO:0000256" key="1">
    <source>
        <dbReference type="SAM" id="Phobius"/>
    </source>
</evidence>
<keyword evidence="1" id="KW-0472">Membrane</keyword>
<dbReference type="EMBL" id="CATOUU010000772">
    <property type="protein sequence ID" value="CAI9946989.1"/>
    <property type="molecule type" value="Genomic_DNA"/>
</dbReference>
<keyword evidence="4" id="KW-1185">Reference proteome</keyword>
<reference evidence="3 4" key="2">
    <citation type="submission" date="2024-07" db="EMBL/GenBank/DDBJ databases">
        <authorList>
            <person name="Akdeniz Z."/>
        </authorList>
    </citation>
    <scope>NUCLEOTIDE SEQUENCE [LARGE SCALE GENOMIC DNA]</scope>
</reference>
<keyword evidence="1" id="KW-1133">Transmembrane helix</keyword>
<evidence type="ECO:0000313" key="4">
    <source>
        <dbReference type="Proteomes" id="UP001642409"/>
    </source>
</evidence>
<proteinExistence type="predicted"/>
<dbReference type="Proteomes" id="UP001642409">
    <property type="component" value="Unassembled WGS sequence"/>
</dbReference>
<sequence>MDVSHVQPRLPENYFFRKYPQGNHYGILEVSLVFSLNLLALTASRSSQRATMKRRAIMRKQEQSAAFCSRFKMSCIFRTAGSLCKMQIQTLTLTHGAGSVLRICSLSCGRDGLLSPFLTSFRC</sequence>
<organism evidence="2">
    <name type="scientific">Hexamita inflata</name>
    <dbReference type="NCBI Taxonomy" id="28002"/>
    <lineage>
        <taxon>Eukaryota</taxon>
        <taxon>Metamonada</taxon>
        <taxon>Diplomonadida</taxon>
        <taxon>Hexamitidae</taxon>
        <taxon>Hexamitinae</taxon>
        <taxon>Hexamita</taxon>
    </lineage>
</organism>
<evidence type="ECO:0000313" key="3">
    <source>
        <dbReference type="EMBL" id="CAL6050007.1"/>
    </source>
</evidence>
<dbReference type="AlphaFoldDB" id="A0AA86U9Y0"/>
<reference evidence="2" key="1">
    <citation type="submission" date="2023-06" db="EMBL/GenBank/DDBJ databases">
        <authorList>
            <person name="Kurt Z."/>
        </authorList>
    </citation>
    <scope>NUCLEOTIDE SEQUENCE</scope>
</reference>
<comment type="caution">
    <text evidence="2">The sequence shown here is derived from an EMBL/GenBank/DDBJ whole genome shotgun (WGS) entry which is preliminary data.</text>
</comment>
<gene>
    <name evidence="2" type="ORF">HINF_LOCUS34634</name>
    <name evidence="3" type="ORF">HINF_LOCUS43679</name>
</gene>
<accession>A0AA86U9Y0</accession>
<evidence type="ECO:0000313" key="2">
    <source>
        <dbReference type="EMBL" id="CAI9946989.1"/>
    </source>
</evidence>
<protein>
    <submittedName>
        <fullName evidence="3">Hypothetical_protein</fullName>
    </submittedName>
</protein>
<dbReference type="EMBL" id="CAXDID020000183">
    <property type="protein sequence ID" value="CAL6050007.1"/>
    <property type="molecule type" value="Genomic_DNA"/>
</dbReference>
<name>A0AA86U9Y0_9EUKA</name>
<keyword evidence="1" id="KW-0812">Transmembrane</keyword>
<feature type="transmembrane region" description="Helical" evidence="1">
    <location>
        <begin position="25"/>
        <end position="44"/>
    </location>
</feature>